<keyword evidence="2" id="KW-0238">DNA-binding</keyword>
<dbReference type="InterPro" id="IPR020449">
    <property type="entry name" value="Tscrpt_reg_AraC-type_HTH"/>
</dbReference>
<comment type="caution">
    <text evidence="5">The sequence shown here is derived from an EMBL/GenBank/DDBJ whole genome shotgun (WGS) entry which is preliminary data.</text>
</comment>
<evidence type="ECO:0000313" key="6">
    <source>
        <dbReference type="Proteomes" id="UP001144341"/>
    </source>
</evidence>
<dbReference type="SUPFAM" id="SSF51182">
    <property type="entry name" value="RmlC-like cupins"/>
    <property type="match status" value="1"/>
</dbReference>
<dbReference type="InterPro" id="IPR011051">
    <property type="entry name" value="RmlC_Cupin_sf"/>
</dbReference>
<dbReference type="PANTHER" id="PTHR43280">
    <property type="entry name" value="ARAC-FAMILY TRANSCRIPTIONAL REGULATOR"/>
    <property type="match status" value="1"/>
</dbReference>
<dbReference type="PRINTS" id="PR00032">
    <property type="entry name" value="HTHARAC"/>
</dbReference>
<dbReference type="SUPFAM" id="SSF46689">
    <property type="entry name" value="Homeodomain-like"/>
    <property type="match status" value="2"/>
</dbReference>
<dbReference type="Proteomes" id="UP001144341">
    <property type="component" value="Unassembled WGS sequence"/>
</dbReference>
<evidence type="ECO:0000256" key="2">
    <source>
        <dbReference type="ARBA" id="ARBA00023125"/>
    </source>
</evidence>
<evidence type="ECO:0000256" key="3">
    <source>
        <dbReference type="ARBA" id="ARBA00023163"/>
    </source>
</evidence>
<reference evidence="5" key="1">
    <citation type="submission" date="2022-12" db="EMBL/GenBank/DDBJ databases">
        <title>Genome sequence of SJ11.</title>
        <authorList>
            <person name="Woo H."/>
        </authorList>
    </citation>
    <scope>NUCLEOTIDE SEQUENCE</scope>
    <source>
        <strain evidence="5">SJ11</strain>
    </source>
</reference>
<dbReference type="PANTHER" id="PTHR43280:SF10">
    <property type="entry name" value="REGULATORY PROTEIN POCR"/>
    <property type="match status" value="1"/>
</dbReference>
<dbReference type="Gene3D" id="2.60.120.10">
    <property type="entry name" value="Jelly Rolls"/>
    <property type="match status" value="1"/>
</dbReference>
<organism evidence="5 6">
    <name type="scientific">Pedobacter rhodius</name>
    <dbReference type="NCBI Taxonomy" id="3004098"/>
    <lineage>
        <taxon>Bacteria</taxon>
        <taxon>Pseudomonadati</taxon>
        <taxon>Bacteroidota</taxon>
        <taxon>Sphingobacteriia</taxon>
        <taxon>Sphingobacteriales</taxon>
        <taxon>Sphingobacteriaceae</taxon>
        <taxon>Pedobacter</taxon>
    </lineage>
</organism>
<feature type="domain" description="HTH araC/xylS-type" evidence="4">
    <location>
        <begin position="167"/>
        <end position="269"/>
    </location>
</feature>
<dbReference type="RefSeq" id="WP_269415834.1">
    <property type="nucleotide sequence ID" value="NZ_JAPWGL010000003.1"/>
</dbReference>
<dbReference type="InterPro" id="IPR018062">
    <property type="entry name" value="HTH_AraC-typ_CS"/>
</dbReference>
<dbReference type="PROSITE" id="PS00041">
    <property type="entry name" value="HTH_ARAC_FAMILY_1"/>
    <property type="match status" value="1"/>
</dbReference>
<keyword evidence="3" id="KW-0804">Transcription</keyword>
<evidence type="ECO:0000256" key="1">
    <source>
        <dbReference type="ARBA" id="ARBA00023015"/>
    </source>
</evidence>
<dbReference type="InterPro" id="IPR009057">
    <property type="entry name" value="Homeodomain-like_sf"/>
</dbReference>
<evidence type="ECO:0000313" key="5">
    <source>
        <dbReference type="EMBL" id="MCZ4224039.1"/>
    </source>
</evidence>
<keyword evidence="6" id="KW-1185">Reference proteome</keyword>
<dbReference type="PROSITE" id="PS01124">
    <property type="entry name" value="HTH_ARAC_FAMILY_2"/>
    <property type="match status" value="1"/>
</dbReference>
<name>A0ABT4KYV7_9SPHI</name>
<gene>
    <name evidence="5" type="ORF">O0931_12065</name>
</gene>
<dbReference type="Pfam" id="PF12833">
    <property type="entry name" value="HTH_18"/>
    <property type="match status" value="1"/>
</dbReference>
<protein>
    <submittedName>
        <fullName evidence="5">AraC family transcriptional regulator</fullName>
    </submittedName>
</protein>
<keyword evidence="1" id="KW-0805">Transcription regulation</keyword>
<dbReference type="SMART" id="SM00342">
    <property type="entry name" value="HTH_ARAC"/>
    <property type="match status" value="1"/>
</dbReference>
<dbReference type="InterPro" id="IPR018060">
    <property type="entry name" value="HTH_AraC"/>
</dbReference>
<proteinExistence type="predicted"/>
<dbReference type="InterPro" id="IPR014710">
    <property type="entry name" value="RmlC-like_jellyroll"/>
</dbReference>
<dbReference type="EMBL" id="JAPWGL010000003">
    <property type="protein sequence ID" value="MCZ4224039.1"/>
    <property type="molecule type" value="Genomic_DNA"/>
</dbReference>
<evidence type="ECO:0000259" key="4">
    <source>
        <dbReference type="PROSITE" id="PS01124"/>
    </source>
</evidence>
<sequence>MQLPSASFLGYNGFSKQINGCSILLTSYEAISEFEEWHSHQNSSISLLLSGAYNEEFGGKVKYRIPGDIKFIPEGQIHRCTNYATGTLTINLDLGPFFAGQTASTSECIEKMIAQQEPQSKFILLKLFKEIQDKDSYVEASAQLLLYELLCPPDNRKAPPSDKKKKPKWVAAIREQLNDGWDDKPDLGQLTRIAGIHPVSLSRYFPQYFGMTLSAYMRQLKVDRSLTLIRSSQLSLTGIAYKCGFADQAHFTRVFKQTTGFLPKDFKKI</sequence>
<dbReference type="Gene3D" id="1.10.10.60">
    <property type="entry name" value="Homeodomain-like"/>
    <property type="match status" value="1"/>
</dbReference>
<accession>A0ABT4KYV7</accession>